<dbReference type="GO" id="GO:0042597">
    <property type="term" value="C:periplasmic space"/>
    <property type="evidence" value="ECO:0007669"/>
    <property type="project" value="InterPro"/>
</dbReference>
<dbReference type="InterPro" id="IPR007210">
    <property type="entry name" value="ABC_Gly_betaine_transp_sub-bd"/>
</dbReference>
<sequence>MTRWRRWRVFRRFRVNKQVNKQVNKLEGSMPRKGIPSGIPVMLACLLFLHQGAFGAEADACKLVRMADPGWSDITATNAIAGILLDALGYEQKVDHLSVPITFVGLKKGQIDVFLGNWMPAQKPLMETQLKDGAIDVLHANLVNAKFTLAVPSYVAAAGVKSFSDLARFADKFDSKIYGIETGAPANQNIKTMLAAKSFGLDNWKLVESSEQSMLSQVARKVLAKEWIVFLAWEPHLMNTRFQLTYLDGGNAYFGPNYGGATVNTLARKGYAAQCPNSGRLFSQLEFNVDLENKIISDVLTQKVDAKTAAARQLKQHPELLQAWLNGVKTRGGEDGLPAVKKMLGLN</sequence>
<dbReference type="GO" id="GO:0015871">
    <property type="term" value="P:choline transport"/>
    <property type="evidence" value="ECO:0007669"/>
    <property type="project" value="InterPro"/>
</dbReference>
<evidence type="ECO:0000313" key="2">
    <source>
        <dbReference type="EMBL" id="AEK61240.1"/>
    </source>
</evidence>
<dbReference type="eggNOG" id="COG2113">
    <property type="taxonomic scope" value="Bacteria"/>
</dbReference>
<proteinExistence type="predicted"/>
<dbReference type="Gene3D" id="3.40.190.10">
    <property type="entry name" value="Periplasmic binding protein-like II"/>
    <property type="match status" value="1"/>
</dbReference>
<gene>
    <name evidence="2" type="ordered locus">CFU_1408</name>
</gene>
<reference evidence="2 3" key="2">
    <citation type="journal article" date="2006" name="J. Microbiol. Methods">
        <title>Genomic flank-sequencing of plasposon insertion sites for rapid identification of functional genes.</title>
        <authorList>
            <person name="Leveau J.H."/>
            <person name="Gerards S."/>
            <person name="Fritsche K."/>
            <person name="Zondag G."/>
            <person name="van Veen J.A."/>
        </authorList>
    </citation>
    <scope>NUCLEOTIDE SEQUENCE [LARGE SCALE GENOMIC DNA]</scope>
    <source>
        <strain evidence="2 3">Ter331</strain>
    </source>
</reference>
<dbReference type="SUPFAM" id="SSF53850">
    <property type="entry name" value="Periplasmic binding protein-like II"/>
    <property type="match status" value="1"/>
</dbReference>
<dbReference type="EMBL" id="CP002745">
    <property type="protein sequence ID" value="AEK61240.1"/>
    <property type="molecule type" value="Genomic_DNA"/>
</dbReference>
<evidence type="ECO:0000259" key="1">
    <source>
        <dbReference type="Pfam" id="PF04069"/>
    </source>
</evidence>
<dbReference type="HOGENOM" id="CLU_008673_1_1_4"/>
<reference evidence="2 3" key="3">
    <citation type="journal article" date="2008" name="FEMS Microbiol. Ecol.">
        <title>Identification and characterization of genes underlying chitinolysis in Collimonas fungivorans Ter331.</title>
        <authorList>
            <person name="Fritsche K."/>
            <person name="de Boer W."/>
            <person name="Gerards S."/>
            <person name="van den Berg M."/>
            <person name="van Veen J.A."/>
            <person name="Leveau J.H."/>
        </authorList>
    </citation>
    <scope>NUCLEOTIDE SEQUENCE [LARGE SCALE GENOMIC DNA]</scope>
    <source>
        <strain evidence="2 3">Ter331</strain>
    </source>
</reference>
<dbReference type="Proteomes" id="UP000008392">
    <property type="component" value="Chromosome"/>
</dbReference>
<organism evidence="2 3">
    <name type="scientific">Collimonas fungivorans (strain Ter331)</name>
    <dbReference type="NCBI Taxonomy" id="1005048"/>
    <lineage>
        <taxon>Bacteria</taxon>
        <taxon>Pseudomonadati</taxon>
        <taxon>Pseudomonadota</taxon>
        <taxon>Betaproteobacteria</taxon>
        <taxon>Burkholderiales</taxon>
        <taxon>Oxalobacteraceae</taxon>
        <taxon>Collimonas</taxon>
    </lineage>
</organism>
<dbReference type="Gene3D" id="3.40.190.100">
    <property type="entry name" value="Glycine betaine-binding periplasmic protein, domain 2"/>
    <property type="match status" value="1"/>
</dbReference>
<dbReference type="STRING" id="1005048.CFU_1408"/>
<evidence type="ECO:0000313" key="3">
    <source>
        <dbReference type="Proteomes" id="UP000008392"/>
    </source>
</evidence>
<dbReference type="NCBIfam" id="TIGR03414">
    <property type="entry name" value="ABC_choline_bnd"/>
    <property type="match status" value="1"/>
</dbReference>
<dbReference type="GO" id="GO:0043190">
    <property type="term" value="C:ATP-binding cassette (ABC) transporter complex"/>
    <property type="evidence" value="ECO:0007669"/>
    <property type="project" value="InterPro"/>
</dbReference>
<reference evidence="3" key="6">
    <citation type="submission" date="2011-05" db="EMBL/GenBank/DDBJ databases">
        <title>Complete sequence of Collimonas fungivorans Ter331.</title>
        <authorList>
            <person name="Leveau J.H."/>
        </authorList>
    </citation>
    <scope>NUCLEOTIDE SEQUENCE [LARGE SCALE GENOMIC DNA]</scope>
    <source>
        <strain evidence="3">Ter331</strain>
    </source>
</reference>
<name>G0AJM5_COLFT</name>
<dbReference type="KEGG" id="cfu:CFU_1408"/>
<protein>
    <submittedName>
        <fullName evidence="2">L-proline glycine betaine binding ABC transporter protein proX</fullName>
    </submittedName>
</protein>
<feature type="domain" description="ABC-type glycine betaine transport system substrate-binding" evidence="1">
    <location>
        <begin position="64"/>
        <end position="314"/>
    </location>
</feature>
<reference evidence="2 3" key="5">
    <citation type="journal article" date="2011" name="ISME J.">
        <title>Dual transcriptional profiling of a bacterial/fungal confrontation: Collimonas fungivorans versus Aspergillus niger.</title>
        <authorList>
            <person name="Mela F."/>
            <person name="Fritsche K."/>
            <person name="de Boer W."/>
            <person name="van Veen J.A."/>
            <person name="de Graaff L.H."/>
            <person name="van den Berg M."/>
            <person name="Leveau J.H."/>
        </authorList>
    </citation>
    <scope>NUCLEOTIDE SEQUENCE [LARGE SCALE GENOMIC DNA]</scope>
    <source>
        <strain evidence="2 3">Ter331</strain>
    </source>
</reference>
<keyword evidence="3" id="KW-1185">Reference proteome</keyword>
<reference evidence="2 3" key="4">
    <citation type="journal article" date="2010" name="Environ. Microbiol.">
        <title>The bacterial genus Collimonas: mycophagy, weathering and other adaptive solutions to life in oligotrophic soil environments.</title>
        <authorList>
            <person name="Leveau J.H."/>
            <person name="Uroz S."/>
            <person name="de Boer W."/>
        </authorList>
    </citation>
    <scope>NUCLEOTIDE SEQUENCE [LARGE SCALE GENOMIC DNA]</scope>
    <source>
        <strain evidence="2 3">Ter331</strain>
    </source>
</reference>
<dbReference type="InterPro" id="IPR017783">
    <property type="entry name" value="ABC_choline_sub-bd"/>
</dbReference>
<dbReference type="GO" id="GO:0022857">
    <property type="term" value="F:transmembrane transporter activity"/>
    <property type="evidence" value="ECO:0007669"/>
    <property type="project" value="InterPro"/>
</dbReference>
<reference evidence="2 3" key="1">
    <citation type="journal article" date="2004" name="Environ. Microbiol.">
        <title>Phylogeny-function analysis of (meta)genomic libraries: screening for expression of ribosomal RNA genes by large-insert library fluorescent in situ hybridization (LIL-FISH).</title>
        <authorList>
            <person name="Leveau J.H."/>
            <person name="Gerards S."/>
            <person name="de Boer W."/>
            <person name="van Veen J.A."/>
        </authorList>
    </citation>
    <scope>NUCLEOTIDE SEQUENCE [LARGE SCALE GENOMIC DNA]</scope>
    <source>
        <strain evidence="2 3">Ter331</strain>
    </source>
</reference>
<dbReference type="Pfam" id="PF04069">
    <property type="entry name" value="OpuAC"/>
    <property type="match status" value="1"/>
</dbReference>
<dbReference type="CDD" id="cd13640">
    <property type="entry name" value="PBP2_ChoX"/>
    <property type="match status" value="1"/>
</dbReference>
<dbReference type="AlphaFoldDB" id="G0AJM5"/>
<dbReference type="GO" id="GO:0033265">
    <property type="term" value="F:choline binding"/>
    <property type="evidence" value="ECO:0007669"/>
    <property type="project" value="InterPro"/>
</dbReference>
<accession>G0AJM5</accession>